<dbReference type="InterPro" id="IPR028055">
    <property type="entry name" value="YidC/Oxa/ALB_C"/>
</dbReference>
<evidence type="ECO:0000256" key="9">
    <source>
        <dbReference type="ARBA" id="ARBA00023136"/>
    </source>
</evidence>
<keyword evidence="8 13" id="KW-1133">Transmembrane helix</keyword>
<comment type="caution">
    <text evidence="17">The sequence shown here is derived from an EMBL/GenBank/DDBJ whole genome shotgun (WGS) entry which is preliminary data.</text>
</comment>
<dbReference type="CDD" id="cd19961">
    <property type="entry name" value="EcYidC-like_peri"/>
    <property type="match status" value="1"/>
</dbReference>
<evidence type="ECO:0000256" key="6">
    <source>
        <dbReference type="ARBA" id="ARBA00022692"/>
    </source>
</evidence>
<comment type="subunit">
    <text evidence="13">Interacts with the Sec translocase complex via SecD. Specifically interacts with transmembrane segments of nascent integral membrane proteins during membrane integration.</text>
</comment>
<dbReference type="GO" id="GO:0015031">
    <property type="term" value="P:protein transport"/>
    <property type="evidence" value="ECO:0007669"/>
    <property type="project" value="UniProtKB-KW"/>
</dbReference>
<accession>A0A5D4XU34</accession>
<keyword evidence="5 13" id="KW-1003">Cell membrane</keyword>
<dbReference type="Pfam" id="PF02096">
    <property type="entry name" value="60KD_IMP"/>
    <property type="match status" value="1"/>
</dbReference>
<dbReference type="Gene3D" id="2.70.98.90">
    <property type="match status" value="1"/>
</dbReference>
<feature type="domain" description="Membrane insertase YidC N-terminal" evidence="16">
    <location>
        <begin position="92"/>
        <end position="378"/>
    </location>
</feature>
<feature type="domain" description="Membrane insertase YidC/Oxa/ALB C-terminal" evidence="15">
    <location>
        <begin position="389"/>
        <end position="567"/>
    </location>
</feature>
<keyword evidence="7 13" id="KW-0653">Protein transport</keyword>
<dbReference type="InterPro" id="IPR028053">
    <property type="entry name" value="Membr_insert_YidC_N"/>
</dbReference>
<dbReference type="PANTHER" id="PTHR12428">
    <property type="entry name" value="OXA1"/>
    <property type="match status" value="1"/>
</dbReference>
<keyword evidence="9 13" id="KW-0472">Membrane</keyword>
<dbReference type="Pfam" id="PF14849">
    <property type="entry name" value="YidC_periplas"/>
    <property type="match status" value="1"/>
</dbReference>
<evidence type="ECO:0000256" key="13">
    <source>
        <dbReference type="HAMAP-Rule" id="MF_01810"/>
    </source>
</evidence>
<dbReference type="NCBIfam" id="TIGR03592">
    <property type="entry name" value="yidC_oxa1_cterm"/>
    <property type="match status" value="1"/>
</dbReference>
<feature type="transmembrane region" description="Helical" evidence="13">
    <location>
        <begin position="534"/>
        <end position="554"/>
    </location>
</feature>
<organism evidence="17 18">
    <name type="scientific">Luteimonas viscosa</name>
    <dbReference type="NCBI Taxonomy" id="1132694"/>
    <lineage>
        <taxon>Bacteria</taxon>
        <taxon>Pseudomonadati</taxon>
        <taxon>Pseudomonadota</taxon>
        <taxon>Gammaproteobacteria</taxon>
        <taxon>Lysobacterales</taxon>
        <taxon>Lysobacteraceae</taxon>
        <taxon>Luteimonas</taxon>
    </lineage>
</organism>
<evidence type="ECO:0000256" key="10">
    <source>
        <dbReference type="ARBA" id="ARBA00023186"/>
    </source>
</evidence>
<dbReference type="NCBIfam" id="NF002352">
    <property type="entry name" value="PRK01318.1-3"/>
    <property type="match status" value="1"/>
</dbReference>
<dbReference type="InterPro" id="IPR038221">
    <property type="entry name" value="YidC_periplasmic_sf"/>
</dbReference>
<protein>
    <recommendedName>
        <fullName evidence="3 13">Membrane protein insertase YidC</fullName>
    </recommendedName>
    <alternativeName>
        <fullName evidence="12 13">Foldase YidC</fullName>
    </alternativeName>
    <alternativeName>
        <fullName evidence="11 13">Membrane integrase YidC</fullName>
    </alternativeName>
    <alternativeName>
        <fullName evidence="13">Membrane protein YidC</fullName>
    </alternativeName>
</protein>
<reference evidence="17 18" key="1">
    <citation type="submission" date="2019-08" db="EMBL/GenBank/DDBJ databases">
        <title>Luteimonas viscosus sp. nov., isolated from soil of a sunflower field.</title>
        <authorList>
            <person name="Jianli Z."/>
            <person name="Ying Z."/>
        </authorList>
    </citation>
    <scope>NUCLEOTIDE SEQUENCE [LARGE SCALE GENOMIC DNA]</scope>
    <source>
        <strain evidence="17 18">XBU10</strain>
    </source>
</reference>
<dbReference type="RefSeq" id="WP_149103053.1">
    <property type="nucleotide sequence ID" value="NZ_VTFT01000001.1"/>
</dbReference>
<name>A0A5D4XU34_9GAMM</name>
<evidence type="ECO:0000256" key="2">
    <source>
        <dbReference type="ARBA" id="ARBA00010527"/>
    </source>
</evidence>
<evidence type="ECO:0000259" key="16">
    <source>
        <dbReference type="Pfam" id="PF14849"/>
    </source>
</evidence>
<feature type="transmembrane region" description="Helical" evidence="13">
    <location>
        <begin position="452"/>
        <end position="475"/>
    </location>
</feature>
<evidence type="ECO:0000256" key="8">
    <source>
        <dbReference type="ARBA" id="ARBA00022989"/>
    </source>
</evidence>
<feature type="region of interest" description="Disordered" evidence="14">
    <location>
        <begin position="43"/>
        <end position="70"/>
    </location>
</feature>
<dbReference type="Proteomes" id="UP000324973">
    <property type="component" value="Unassembled WGS sequence"/>
</dbReference>
<evidence type="ECO:0000256" key="5">
    <source>
        <dbReference type="ARBA" id="ARBA00022475"/>
    </source>
</evidence>
<evidence type="ECO:0000313" key="18">
    <source>
        <dbReference type="Proteomes" id="UP000324973"/>
    </source>
</evidence>
<dbReference type="GO" id="GO:0051205">
    <property type="term" value="P:protein insertion into membrane"/>
    <property type="evidence" value="ECO:0007669"/>
    <property type="project" value="TreeGrafter"/>
</dbReference>
<keyword evidence="18" id="KW-1185">Reference proteome</keyword>
<dbReference type="PRINTS" id="PR00701">
    <property type="entry name" value="60KDINNERMP"/>
</dbReference>
<dbReference type="InterPro" id="IPR019998">
    <property type="entry name" value="Membr_insert_YidC"/>
</dbReference>
<dbReference type="AlphaFoldDB" id="A0A5D4XU34"/>
<dbReference type="NCBIfam" id="TIGR03593">
    <property type="entry name" value="yidC_nterm"/>
    <property type="match status" value="1"/>
</dbReference>
<evidence type="ECO:0000256" key="11">
    <source>
        <dbReference type="ARBA" id="ARBA00033245"/>
    </source>
</evidence>
<dbReference type="InterPro" id="IPR001708">
    <property type="entry name" value="YidC/ALB3/OXA1/COX18"/>
</dbReference>
<dbReference type="PANTHER" id="PTHR12428:SF65">
    <property type="entry name" value="CYTOCHROME C OXIDASE ASSEMBLY PROTEIN COX18, MITOCHONDRIAL"/>
    <property type="match status" value="1"/>
</dbReference>
<feature type="transmembrane region" description="Helical" evidence="13">
    <location>
        <begin position="389"/>
        <end position="410"/>
    </location>
</feature>
<evidence type="ECO:0000256" key="12">
    <source>
        <dbReference type="ARBA" id="ARBA00033342"/>
    </source>
</evidence>
<keyword evidence="4 13" id="KW-0813">Transport</keyword>
<dbReference type="GO" id="GO:0005886">
    <property type="term" value="C:plasma membrane"/>
    <property type="evidence" value="ECO:0007669"/>
    <property type="project" value="UniProtKB-SubCell"/>
</dbReference>
<keyword evidence="10 13" id="KW-0143">Chaperone</keyword>
<comment type="function">
    <text evidence="13">Required for the insertion and/or proper folding and/or complex formation of integral membrane proteins into the membrane. Involved in integration of membrane proteins that insert both dependently and independently of the Sec translocase complex, as well as at least some lipoproteins. Aids folding of multispanning membrane proteins.</text>
</comment>
<dbReference type="PRINTS" id="PR01900">
    <property type="entry name" value="YIDCPROTEIN"/>
</dbReference>
<proteinExistence type="inferred from homology"/>
<dbReference type="HAMAP" id="MF_01810">
    <property type="entry name" value="YidC_type1"/>
    <property type="match status" value="1"/>
</dbReference>
<dbReference type="EMBL" id="VTFT01000001">
    <property type="protein sequence ID" value="TYT26502.1"/>
    <property type="molecule type" value="Genomic_DNA"/>
</dbReference>
<sequence length="578" mass="63787">MNQTRTFLILAWLMVAVLLWMEWNKEQAAPPVEAVGTTVPAQTAQGAGAVPSTPSTPAADTTTAGAVPAAPAVSQAPGAVESTAAPAPASAIEVETDVLRLLVDGGSVLRAELLQYPQSRDEDSPPVVLFDSQPARFYAAQSGWVSAGGAAPNHQQGFVPDTAERSLALAPGQDELVVPFVWRGPDGVSIHRSYVLRRGHYAITVRDEIRNTGAQPWQGFAYRQLLRGTPDVKRGMTNPESFSLTGATWYGDEQGYLRRWFSDYEDGAVNASDSNTWIAFVQHHFFSAWLPDGPGGARNQILLDTDAGSGAPRYLIREMAATPMVVAPGQQADSAARLWVGPKLVGQIQAQQVPGLDRVVDYSRFSIMAWLGEGLFWVLAKLHGIFGNWGWAIVGLVVLVKILLFPLATAQYKSMAKMRRFQPRVQQLKERYGDDKQKFQVAMMELYKKEKINPVGGCLPVLLQMPIFFALYWVLLESVELRHAPWIGWIQDLTARDPWFILPLINIAVMWATQKLSPMTGMDPMQQRMMQMMPIVFGVMMVFFPAGLVLYWVTNGGLGLLQQWYMLKKYADPVPAKA</sequence>
<dbReference type="CDD" id="cd20070">
    <property type="entry name" value="5TM_YidC_Alb3"/>
    <property type="match status" value="1"/>
</dbReference>
<evidence type="ECO:0000256" key="4">
    <source>
        <dbReference type="ARBA" id="ARBA00022448"/>
    </source>
</evidence>
<feature type="compositionally biased region" description="Low complexity" evidence="14">
    <location>
        <begin position="47"/>
        <end position="70"/>
    </location>
</feature>
<dbReference type="OrthoDB" id="9780552at2"/>
<dbReference type="InterPro" id="IPR047196">
    <property type="entry name" value="YidC_ALB_C"/>
</dbReference>
<evidence type="ECO:0000256" key="14">
    <source>
        <dbReference type="SAM" id="MobiDB-lite"/>
    </source>
</evidence>
<dbReference type="GO" id="GO:0032977">
    <property type="term" value="F:membrane insertase activity"/>
    <property type="evidence" value="ECO:0007669"/>
    <property type="project" value="InterPro"/>
</dbReference>
<comment type="similarity">
    <text evidence="2 13">Belongs to the OXA1/ALB3/YidC family. Type 1 subfamily.</text>
</comment>
<evidence type="ECO:0000256" key="3">
    <source>
        <dbReference type="ARBA" id="ARBA00015325"/>
    </source>
</evidence>
<evidence type="ECO:0000313" key="17">
    <source>
        <dbReference type="EMBL" id="TYT26502.1"/>
    </source>
</evidence>
<evidence type="ECO:0000256" key="1">
    <source>
        <dbReference type="ARBA" id="ARBA00004429"/>
    </source>
</evidence>
<keyword evidence="6 13" id="KW-0812">Transmembrane</keyword>
<gene>
    <name evidence="13 17" type="primary">yidC</name>
    <name evidence="17" type="ORF">FZO89_09665</name>
</gene>
<evidence type="ECO:0000259" key="15">
    <source>
        <dbReference type="Pfam" id="PF02096"/>
    </source>
</evidence>
<comment type="subcellular location">
    <subcellularLocation>
        <location evidence="1">Cell inner membrane</location>
        <topology evidence="1">Multi-pass membrane protein</topology>
    </subcellularLocation>
    <subcellularLocation>
        <location evidence="13">Cell membrane</location>
        <topology evidence="13">Multi-pass membrane protein</topology>
    </subcellularLocation>
</comment>
<feature type="transmembrane region" description="Helical" evidence="13">
    <location>
        <begin position="495"/>
        <end position="513"/>
    </location>
</feature>
<evidence type="ECO:0000256" key="7">
    <source>
        <dbReference type="ARBA" id="ARBA00022927"/>
    </source>
</evidence>